<organism evidence="2 3">
    <name type="scientific">Barnesiella viscericola</name>
    <dbReference type="NCBI Taxonomy" id="397865"/>
    <lineage>
        <taxon>Bacteria</taxon>
        <taxon>Pseudomonadati</taxon>
        <taxon>Bacteroidota</taxon>
        <taxon>Bacteroidia</taxon>
        <taxon>Bacteroidales</taxon>
        <taxon>Barnesiellaceae</taxon>
        <taxon>Barnesiella</taxon>
    </lineage>
</organism>
<comment type="caution">
    <text evidence="2">The sequence shown here is derived from an EMBL/GenBank/DDBJ whole genome shotgun (WGS) entry which is preliminary data.</text>
</comment>
<dbReference type="InterPro" id="IPR046692">
    <property type="entry name" value="DUF6562"/>
</dbReference>
<name>A0A921MNQ4_9BACT</name>
<dbReference type="Gene3D" id="2.160.20.110">
    <property type="match status" value="1"/>
</dbReference>
<dbReference type="Pfam" id="PF20200">
    <property type="entry name" value="DUF6562"/>
    <property type="match status" value="1"/>
</dbReference>
<dbReference type="EMBL" id="DYUD01000003">
    <property type="protein sequence ID" value="HJG87933.1"/>
    <property type="molecule type" value="Genomic_DNA"/>
</dbReference>
<dbReference type="AlphaFoldDB" id="A0A921MNQ4"/>
<feature type="domain" description="DUF6562" evidence="1">
    <location>
        <begin position="65"/>
        <end position="188"/>
    </location>
</feature>
<reference evidence="2" key="2">
    <citation type="submission" date="2021-09" db="EMBL/GenBank/DDBJ databases">
        <authorList>
            <person name="Gilroy R."/>
        </authorList>
    </citation>
    <scope>NUCLEOTIDE SEQUENCE</scope>
    <source>
        <strain evidence="2">CHK121-7720</strain>
    </source>
</reference>
<sequence length="671" mass="73461">MNKSCYLMGIALLGLATGCSEMTEEPGLNPHGDVISLRFEVPEVMQVTRSMPGTNSAYGGLTNVDWSKYDLRYQVAVYTEDGSTQLVAPQVQTVDTYGSVAFEFRLTPNNTYKFVAWADFVQQGETTDLHYNTADFTRIVVQDAPEAQLNDESRDAYFFSKNIAVSQTFGETMTLKRPFAKLRVVTTDWGAEGMSMPDNFKVAYHDCTRFAELNAVTGEAAGSADADAATVYTAALAQDEAGDKLYEGGYDATDGNRTLLVDYLIAGDAQQAIHFNVEMLKGDAPIVEKDFTTNIPIQRNYLTTVLGNLLTVGGSVTIDIDEGFVNGWTDGQEWWSASPVTPVEPACDEIRNSSGQAVRTYHIYTREEFAWLPDHIYDMVTESYTDDQGTEQRKAAVTTILIENDIDMSGVDWKPIYTTGENTYTVDGQGHVLRNFSMNGQFGAVYEYKLGPFVLGTYHAYTGVWGKFEGVMKNLTFENITINGLANSEVDVDTDGNPVDHSQEYAYFAGCIGYTGANYSTVVNIENVQARHVRIRASDGLQTQNVGGLIGWIGVGGGNTWLKDCSVDDIMITGYQAGGLVGQVVGGRGVAFTRCSAENVTLRMRGFASTGISGFIGQFNDGAGSKIEQCTYPTNVRYLDDETGLPDESYKPDSPYYGYCSYGKDTPAIVE</sequence>
<proteinExistence type="predicted"/>
<protein>
    <recommendedName>
        <fullName evidence="1">DUF6562 domain-containing protein</fullName>
    </recommendedName>
</protein>
<dbReference type="RefSeq" id="WP_273305055.1">
    <property type="nucleotide sequence ID" value="NZ_DYUD01000003.1"/>
</dbReference>
<evidence type="ECO:0000259" key="1">
    <source>
        <dbReference type="Pfam" id="PF20200"/>
    </source>
</evidence>
<evidence type="ECO:0000313" key="2">
    <source>
        <dbReference type="EMBL" id="HJG87933.1"/>
    </source>
</evidence>
<dbReference type="Proteomes" id="UP000757103">
    <property type="component" value="Unassembled WGS sequence"/>
</dbReference>
<dbReference type="PROSITE" id="PS51257">
    <property type="entry name" value="PROKAR_LIPOPROTEIN"/>
    <property type="match status" value="1"/>
</dbReference>
<gene>
    <name evidence="2" type="ORF">K8U91_00455</name>
</gene>
<reference evidence="2" key="1">
    <citation type="journal article" date="2021" name="PeerJ">
        <title>Extensive microbial diversity within the chicken gut microbiome revealed by metagenomics and culture.</title>
        <authorList>
            <person name="Gilroy R."/>
            <person name="Ravi A."/>
            <person name="Getino M."/>
            <person name="Pursley I."/>
            <person name="Horton D.L."/>
            <person name="Alikhan N.F."/>
            <person name="Baker D."/>
            <person name="Gharbi K."/>
            <person name="Hall N."/>
            <person name="Watson M."/>
            <person name="Adriaenssens E.M."/>
            <person name="Foster-Nyarko E."/>
            <person name="Jarju S."/>
            <person name="Secka A."/>
            <person name="Antonio M."/>
            <person name="Oren A."/>
            <person name="Chaudhuri R.R."/>
            <person name="La Ragione R."/>
            <person name="Hildebrand F."/>
            <person name="Pallen M.J."/>
        </authorList>
    </citation>
    <scope>NUCLEOTIDE SEQUENCE</scope>
    <source>
        <strain evidence="2">CHK121-7720</strain>
    </source>
</reference>
<accession>A0A921MNQ4</accession>
<evidence type="ECO:0000313" key="3">
    <source>
        <dbReference type="Proteomes" id="UP000757103"/>
    </source>
</evidence>